<protein>
    <submittedName>
        <fullName evidence="1">Uncharacterized protein</fullName>
    </submittedName>
</protein>
<reference evidence="1 2" key="1">
    <citation type="submission" date="2013-12" db="EMBL/GenBank/DDBJ databases">
        <title>Draft genome of the parsitic nematode Ancylostoma duodenale.</title>
        <authorList>
            <person name="Mitreva M."/>
        </authorList>
    </citation>
    <scope>NUCLEOTIDE SEQUENCE [LARGE SCALE GENOMIC DNA]</scope>
    <source>
        <strain evidence="1 2">Zhejiang</strain>
    </source>
</reference>
<accession>A0A0C2CSS1</accession>
<evidence type="ECO:0000313" key="2">
    <source>
        <dbReference type="Proteomes" id="UP000054047"/>
    </source>
</evidence>
<dbReference type="EMBL" id="KN742676">
    <property type="protein sequence ID" value="KIH52842.1"/>
    <property type="molecule type" value="Genomic_DNA"/>
</dbReference>
<organism evidence="1 2">
    <name type="scientific">Ancylostoma duodenale</name>
    <dbReference type="NCBI Taxonomy" id="51022"/>
    <lineage>
        <taxon>Eukaryota</taxon>
        <taxon>Metazoa</taxon>
        <taxon>Ecdysozoa</taxon>
        <taxon>Nematoda</taxon>
        <taxon>Chromadorea</taxon>
        <taxon>Rhabditida</taxon>
        <taxon>Rhabditina</taxon>
        <taxon>Rhabditomorpha</taxon>
        <taxon>Strongyloidea</taxon>
        <taxon>Ancylostomatidae</taxon>
        <taxon>Ancylostomatinae</taxon>
        <taxon>Ancylostoma</taxon>
    </lineage>
</organism>
<dbReference type="AlphaFoldDB" id="A0A0C2CSS1"/>
<proteinExistence type="predicted"/>
<dbReference type="Proteomes" id="UP000054047">
    <property type="component" value="Unassembled WGS sequence"/>
</dbReference>
<name>A0A0C2CSS1_9BILA</name>
<gene>
    <name evidence="1" type="ORF">ANCDUO_17048</name>
</gene>
<sequence length="61" mass="7233">MPTFDFSIIDCMHELIFNRTHLGQGNDALNLTVYENQPYVRYHKNRLRPDPNYKLDCSFGI</sequence>
<dbReference type="OrthoDB" id="5874848at2759"/>
<keyword evidence="2" id="KW-1185">Reference proteome</keyword>
<evidence type="ECO:0000313" key="1">
    <source>
        <dbReference type="EMBL" id="KIH52842.1"/>
    </source>
</evidence>
<dbReference type="PANTHER" id="PTHR46671">
    <property type="entry name" value="PROTEIN CBG11221"/>
    <property type="match status" value="1"/>
</dbReference>
<dbReference type="PANTHER" id="PTHR46671:SF7">
    <property type="entry name" value="CORE-2_I-BRANCHING ENZYME"/>
    <property type="match status" value="1"/>
</dbReference>